<feature type="compositionally biased region" description="Low complexity" evidence="1">
    <location>
        <begin position="588"/>
        <end position="610"/>
    </location>
</feature>
<evidence type="ECO:0000259" key="2">
    <source>
        <dbReference type="Pfam" id="PF12770"/>
    </source>
</evidence>
<gene>
    <name evidence="6" type="ORF">FBQ73_10335</name>
</gene>
<dbReference type="Gene3D" id="3.40.50.1820">
    <property type="entry name" value="alpha/beta hydrolase"/>
    <property type="match status" value="1"/>
</dbReference>
<proteinExistence type="predicted"/>
<dbReference type="InterPro" id="IPR029058">
    <property type="entry name" value="AB_hydrolase_fold"/>
</dbReference>
<feature type="domain" description="CHAT" evidence="2">
    <location>
        <begin position="825"/>
        <end position="1102"/>
    </location>
</feature>
<dbReference type="Pfam" id="PF24063">
    <property type="entry name" value="DUF7363"/>
    <property type="match status" value="1"/>
</dbReference>
<evidence type="ECO:0000313" key="7">
    <source>
        <dbReference type="Proteomes" id="UP000305131"/>
    </source>
</evidence>
<protein>
    <submittedName>
        <fullName evidence="6">CHAT domain-containing protein</fullName>
    </submittedName>
</protein>
<evidence type="ECO:0000259" key="5">
    <source>
        <dbReference type="Pfam" id="PF24096"/>
    </source>
</evidence>
<feature type="region of interest" description="Disordered" evidence="1">
    <location>
        <begin position="574"/>
        <end position="611"/>
    </location>
</feature>
<name>A0A6C1KFI9_XANAU</name>
<dbReference type="InterPro" id="IPR055787">
    <property type="entry name" value="DUF7363"/>
</dbReference>
<dbReference type="SUPFAM" id="SSF53474">
    <property type="entry name" value="alpha/beta-Hydrolases"/>
    <property type="match status" value="1"/>
</dbReference>
<accession>A0A6C1KFI9</accession>
<dbReference type="AlphaFoldDB" id="A0A6C1KFI9"/>
<dbReference type="InterPro" id="IPR024983">
    <property type="entry name" value="CHAT_dom"/>
</dbReference>
<dbReference type="Pfam" id="PF24062">
    <property type="entry name" value="DUF7362"/>
    <property type="match status" value="1"/>
</dbReference>
<sequence length="1122" mass="119392">MPQTRIAGTGVVFDVPEGYEAQAGAKATARTARGRAAPGPATVAAAGFFPADREVDLVARATIEPKPGGSRRGLRRSFGGGQFTADVTIATGEKAVVLVEQDGVFRWVYPTPDDPALPSRRRSTERTLHFEFDATPTIGPGSSPGRRSLASDVWGYLRSKLDVYVFRWVAGQLGGAAAGYLDRDIATGLVPMGKTAPTTWRTDGAFTFKAEEGKPFRVLLFIHGTFSSTAGSFGGLRDPECAPFGEKLFSAYDAVVGFEHKTLVETPEENVGHLIAALSKAKLPEGARIDIVAFSRGGLVARVFLELQEKARRAALGPHEIGDVTFVGCTNSGTYLAEPENMRDLIDFYTTLFAWGARLVEVAFPPSAATVEITKALLSGLGDFVKALAEAAITDSHVPGLAAMQPGGPLVTRLNDAVDDGDDRPRYRALAIDFEAPSLLQGGARMVAVDAVADRLFRNAANDLVVHTESMTSFGKRQRQLVDQIRTRSDKVFHTRYFDAADTALALLTWHVPAALSQATATPPVVTPQVLAETLETLDLAVRPGRQGGRRGSPRLDTLIALDLPGEMLSAELPVGGAKRSQTRKAKSSAASAPGTTSPETTSPETPSPAVRTARTFEVEATMPALPPVAKPFPIEVSLSREELAAAAGTAAASASFTAAEDDRLVLSVAGVKNARVEGSGRIAGITPPLEQEKRIFTFSASCPEPGPTEFLVEVWRGSAQLCVAPLTAKAGTAPPAAKLPELVRVRAGDGYDGYLTLFVETQRNGGDTAFRLHLTGRGLNVEGASVLDGRTYDDFIEETLGDLEAVFASASSTASVEEMVRAVGIQLADAVLPLAIRAALWEVRADIEGILLIADEHQLPWEVMFLDDPSNPREAGFFLAEKGLTRWFRNVGQPKRRHGRSLTPAVYVKPDYLDEAMRLSGFEREIDQLDATIGPLTRWGASSRAMVAELRGENEVGVLHLCGHGNTASGTLREGLLVLQDSEDPLRSGFVEDVLDSRLVAANVRFNPDAAPVVFLNVCRAGRATRGLVGAAGYAKAFVAPRSRAGAGVFVAAQWEVDDTAAAAFSEAFYAALAQGGTLAAATLRAKQAARAKSDDLTWLAYCVYGDPATTFTLEAETPPS</sequence>
<evidence type="ECO:0000313" key="6">
    <source>
        <dbReference type="EMBL" id="TLX43038.1"/>
    </source>
</evidence>
<dbReference type="RefSeq" id="WP_138399395.1">
    <property type="nucleotide sequence ID" value="NZ_JBAFVI010000002.1"/>
</dbReference>
<dbReference type="InterPro" id="IPR055803">
    <property type="entry name" value="DUF7379"/>
</dbReference>
<dbReference type="InterPro" id="IPR055786">
    <property type="entry name" value="DUF7362"/>
</dbReference>
<feature type="domain" description="DUF7363" evidence="4">
    <location>
        <begin position="621"/>
        <end position="720"/>
    </location>
</feature>
<evidence type="ECO:0000256" key="1">
    <source>
        <dbReference type="SAM" id="MobiDB-lite"/>
    </source>
</evidence>
<reference evidence="6 7" key="1">
    <citation type="submission" date="2019-05" db="EMBL/GenBank/DDBJ databases">
        <authorList>
            <person name="Zhou X."/>
        </authorList>
    </citation>
    <scope>NUCLEOTIDE SEQUENCE [LARGE SCALE GENOMIC DNA]</scope>
    <source>
        <strain evidence="6 7">DSM 432</strain>
    </source>
</reference>
<dbReference type="EMBL" id="VAUP01000022">
    <property type="protein sequence ID" value="TLX43038.1"/>
    <property type="molecule type" value="Genomic_DNA"/>
</dbReference>
<feature type="domain" description="DUF7362" evidence="3">
    <location>
        <begin position="11"/>
        <end position="137"/>
    </location>
</feature>
<evidence type="ECO:0000259" key="3">
    <source>
        <dbReference type="Pfam" id="PF24062"/>
    </source>
</evidence>
<feature type="domain" description="DUF7379" evidence="5">
    <location>
        <begin position="219"/>
        <end position="415"/>
    </location>
</feature>
<dbReference type="Pfam" id="PF24096">
    <property type="entry name" value="DUF7379"/>
    <property type="match status" value="1"/>
</dbReference>
<comment type="caution">
    <text evidence="6">The sequence shown here is derived from an EMBL/GenBank/DDBJ whole genome shotgun (WGS) entry which is preliminary data.</text>
</comment>
<dbReference type="OrthoDB" id="8773014at2"/>
<organism evidence="6 7">
    <name type="scientific">Xanthobacter autotrophicus</name>
    <dbReference type="NCBI Taxonomy" id="280"/>
    <lineage>
        <taxon>Bacteria</taxon>
        <taxon>Pseudomonadati</taxon>
        <taxon>Pseudomonadota</taxon>
        <taxon>Alphaproteobacteria</taxon>
        <taxon>Hyphomicrobiales</taxon>
        <taxon>Xanthobacteraceae</taxon>
        <taxon>Xanthobacter</taxon>
    </lineage>
</organism>
<dbReference type="Pfam" id="PF12770">
    <property type="entry name" value="CHAT"/>
    <property type="match status" value="1"/>
</dbReference>
<evidence type="ECO:0000259" key="4">
    <source>
        <dbReference type="Pfam" id="PF24063"/>
    </source>
</evidence>
<dbReference type="Proteomes" id="UP000305131">
    <property type="component" value="Unassembled WGS sequence"/>
</dbReference>
<dbReference type="GeneID" id="95773849"/>